<keyword evidence="4" id="KW-0418">Kinase</keyword>
<dbReference type="SUPFAM" id="SSF55874">
    <property type="entry name" value="ATPase domain of HSP90 chaperone/DNA topoisomerase II/histidine kinase"/>
    <property type="match status" value="1"/>
</dbReference>
<dbReference type="GO" id="GO:0016301">
    <property type="term" value="F:kinase activity"/>
    <property type="evidence" value="ECO:0007669"/>
    <property type="project" value="UniProtKB-KW"/>
</dbReference>
<dbReference type="Gene3D" id="3.30.565.10">
    <property type="entry name" value="Histidine kinase-like ATPase, C-terminal domain"/>
    <property type="match status" value="1"/>
</dbReference>
<gene>
    <name evidence="4" type="ORF">PRZ03_20915</name>
</gene>
<dbReference type="Pfam" id="PF06580">
    <property type="entry name" value="His_kinase"/>
    <property type="match status" value="1"/>
</dbReference>
<keyword evidence="4" id="KW-0808">Transferase</keyword>
<feature type="transmembrane region" description="Helical" evidence="1">
    <location>
        <begin position="69"/>
        <end position="87"/>
    </location>
</feature>
<reference evidence="4 5" key="1">
    <citation type="submission" date="2022-10" db="EMBL/GenBank/DDBJ databases">
        <title>Paucibacter sp. hw1 Genome sequencing.</title>
        <authorList>
            <person name="Park S."/>
        </authorList>
    </citation>
    <scope>NUCLEOTIDE SEQUENCE [LARGE SCALE GENOMIC DNA]</scope>
    <source>
        <strain evidence="5">hw1</strain>
    </source>
</reference>
<keyword evidence="1" id="KW-1133">Transmembrane helix</keyword>
<protein>
    <submittedName>
        <fullName evidence="4">Histidine kinase</fullName>
    </submittedName>
</protein>
<keyword evidence="1" id="KW-0812">Transmembrane</keyword>
<comment type="caution">
    <text evidence="4">The sequence shown here is derived from an EMBL/GenBank/DDBJ whole genome shotgun (WGS) entry which is preliminary data.</text>
</comment>
<evidence type="ECO:0000259" key="2">
    <source>
        <dbReference type="Pfam" id="PF02518"/>
    </source>
</evidence>
<dbReference type="Proteomes" id="UP001221189">
    <property type="component" value="Unassembled WGS sequence"/>
</dbReference>
<feature type="domain" description="Signal transduction histidine kinase internal region" evidence="3">
    <location>
        <begin position="187"/>
        <end position="266"/>
    </location>
</feature>
<evidence type="ECO:0000259" key="3">
    <source>
        <dbReference type="Pfam" id="PF06580"/>
    </source>
</evidence>
<feature type="transmembrane region" description="Helical" evidence="1">
    <location>
        <begin position="108"/>
        <end position="133"/>
    </location>
</feature>
<dbReference type="RefSeq" id="WP_273602090.1">
    <property type="nucleotide sequence ID" value="NZ_JAQQXT010000016.1"/>
</dbReference>
<feature type="transmembrane region" description="Helical" evidence="1">
    <location>
        <begin position="153"/>
        <end position="171"/>
    </location>
</feature>
<proteinExistence type="predicted"/>
<dbReference type="InterPro" id="IPR050640">
    <property type="entry name" value="Bact_2-comp_sensor_kinase"/>
</dbReference>
<dbReference type="PANTHER" id="PTHR34220:SF9">
    <property type="entry name" value="SIGNAL TRANSDUCTION HISTIDINE KINASE INTERNAL REGION DOMAIN-CONTAINING PROTEIN"/>
    <property type="match status" value="1"/>
</dbReference>
<feature type="transmembrane region" description="Helical" evidence="1">
    <location>
        <begin position="34"/>
        <end position="57"/>
    </location>
</feature>
<evidence type="ECO:0000313" key="5">
    <source>
        <dbReference type="Proteomes" id="UP001221189"/>
    </source>
</evidence>
<evidence type="ECO:0000313" key="4">
    <source>
        <dbReference type="EMBL" id="MDC8774029.1"/>
    </source>
</evidence>
<dbReference type="InterPro" id="IPR003594">
    <property type="entry name" value="HATPase_dom"/>
</dbReference>
<sequence length="380" mass="41513">MEHIITSFRSGLLQAWRTFTVLTKHRTEPTWARVFISTCIGLSFTVLFTLVPGLILGRLFDGAWLRQTLGANLILCLCISYTIHALFRATELLLPAALIDRLHGLRGAWQAGVFSAGIGIAGTALGGFLGLIFLGQVFDIDALGSYLSHPANLRMSGFLTLVITGGNLFWWKMRSKQQALQLAATEARLSLLQAQIEPHFLFNTLANVQSLIDTDAPRAKQMLESFTDYLRASLGQLRRADSTVGAELDMAQSYLQLLQIRMGERLSFAIEASAEARAAVLPPLLLQPLIENAVHHGLEPKLDGGHIQVSASVELGRLLLRVQDNGLGLQAPRRPGRKGAGMALENVRARLLGRYAQDGELSLTELNVGTLARISLPYTA</sequence>
<name>A0ABT5KKR1_9BURK</name>
<dbReference type="PANTHER" id="PTHR34220">
    <property type="entry name" value="SENSOR HISTIDINE KINASE YPDA"/>
    <property type="match status" value="1"/>
</dbReference>
<dbReference type="EMBL" id="JAQQXT010000016">
    <property type="protein sequence ID" value="MDC8774029.1"/>
    <property type="molecule type" value="Genomic_DNA"/>
</dbReference>
<organism evidence="4 5">
    <name type="scientific">Roseateles albus</name>
    <dbReference type="NCBI Taxonomy" id="2987525"/>
    <lineage>
        <taxon>Bacteria</taxon>
        <taxon>Pseudomonadati</taxon>
        <taxon>Pseudomonadota</taxon>
        <taxon>Betaproteobacteria</taxon>
        <taxon>Burkholderiales</taxon>
        <taxon>Sphaerotilaceae</taxon>
        <taxon>Roseateles</taxon>
    </lineage>
</organism>
<feature type="domain" description="Histidine kinase/HSP90-like ATPase" evidence="2">
    <location>
        <begin position="285"/>
        <end position="378"/>
    </location>
</feature>
<dbReference type="InterPro" id="IPR010559">
    <property type="entry name" value="Sig_transdc_His_kin_internal"/>
</dbReference>
<keyword evidence="5" id="KW-1185">Reference proteome</keyword>
<dbReference type="Pfam" id="PF02518">
    <property type="entry name" value="HATPase_c"/>
    <property type="match status" value="1"/>
</dbReference>
<dbReference type="InterPro" id="IPR036890">
    <property type="entry name" value="HATPase_C_sf"/>
</dbReference>
<keyword evidence="1" id="KW-0472">Membrane</keyword>
<evidence type="ECO:0000256" key="1">
    <source>
        <dbReference type="SAM" id="Phobius"/>
    </source>
</evidence>
<accession>A0ABT5KKR1</accession>